<evidence type="ECO:0000313" key="1">
    <source>
        <dbReference type="Proteomes" id="UP000036681"/>
    </source>
</evidence>
<dbReference type="AlphaFoldDB" id="A0A0M3ING5"/>
<accession>A0A0M3ING5</accession>
<reference evidence="2" key="1">
    <citation type="submission" date="2017-02" db="UniProtKB">
        <authorList>
            <consortium name="WormBaseParasite"/>
        </authorList>
    </citation>
    <scope>IDENTIFICATION</scope>
</reference>
<protein>
    <submittedName>
        <fullName evidence="2">Ovule protein</fullName>
    </submittedName>
</protein>
<dbReference type="WBParaSite" id="ALUE_0002029301-mRNA-1">
    <property type="protein sequence ID" value="ALUE_0002029301-mRNA-1"/>
    <property type="gene ID" value="ALUE_0002029301"/>
</dbReference>
<organism evidence="1 2">
    <name type="scientific">Ascaris lumbricoides</name>
    <name type="common">Giant roundworm</name>
    <dbReference type="NCBI Taxonomy" id="6252"/>
    <lineage>
        <taxon>Eukaryota</taxon>
        <taxon>Metazoa</taxon>
        <taxon>Ecdysozoa</taxon>
        <taxon>Nematoda</taxon>
        <taxon>Chromadorea</taxon>
        <taxon>Rhabditida</taxon>
        <taxon>Spirurina</taxon>
        <taxon>Ascaridomorpha</taxon>
        <taxon>Ascaridoidea</taxon>
        <taxon>Ascarididae</taxon>
        <taxon>Ascaris</taxon>
    </lineage>
</organism>
<sequence length="82" mass="9661">MTLFFSVFLLLLFLGVYFLRKDIILALSIMDVYARCICKCVYEAHCSGYPICLVIAIYVLQFSYFDVFEYSIIYVDVAFYFL</sequence>
<dbReference type="Proteomes" id="UP000036681">
    <property type="component" value="Unplaced"/>
</dbReference>
<name>A0A0M3ING5_ASCLU</name>
<evidence type="ECO:0000313" key="2">
    <source>
        <dbReference type="WBParaSite" id="ALUE_0002029301-mRNA-1"/>
    </source>
</evidence>
<keyword evidence="1" id="KW-1185">Reference proteome</keyword>
<proteinExistence type="predicted"/>